<comment type="caution">
    <text evidence="1">The sequence shown here is derived from an EMBL/GenBank/DDBJ whole genome shotgun (WGS) entry which is preliminary data.</text>
</comment>
<protein>
    <submittedName>
        <fullName evidence="1">Uncharacterized protein</fullName>
    </submittedName>
</protein>
<reference evidence="1 2" key="1">
    <citation type="journal article" date="2020" name="Cell">
        <title>Large-Scale Comparative Analyses of Tick Genomes Elucidate Their Genetic Diversity and Vector Capacities.</title>
        <authorList>
            <consortium name="Tick Genome and Microbiome Consortium (TIGMIC)"/>
            <person name="Jia N."/>
            <person name="Wang J."/>
            <person name="Shi W."/>
            <person name="Du L."/>
            <person name="Sun Y."/>
            <person name="Zhan W."/>
            <person name="Jiang J.F."/>
            <person name="Wang Q."/>
            <person name="Zhang B."/>
            <person name="Ji P."/>
            <person name="Bell-Sakyi L."/>
            <person name="Cui X.M."/>
            <person name="Yuan T.T."/>
            <person name="Jiang B.G."/>
            <person name="Yang W.F."/>
            <person name="Lam T.T."/>
            <person name="Chang Q.C."/>
            <person name="Ding S.J."/>
            <person name="Wang X.J."/>
            <person name="Zhu J.G."/>
            <person name="Ruan X.D."/>
            <person name="Zhao L."/>
            <person name="Wei J.T."/>
            <person name="Ye R.Z."/>
            <person name="Que T.C."/>
            <person name="Du C.H."/>
            <person name="Zhou Y.H."/>
            <person name="Cheng J.X."/>
            <person name="Dai P.F."/>
            <person name="Guo W.B."/>
            <person name="Han X.H."/>
            <person name="Huang E.J."/>
            <person name="Li L.F."/>
            <person name="Wei W."/>
            <person name="Gao Y.C."/>
            <person name="Liu J.Z."/>
            <person name="Shao H.Z."/>
            <person name="Wang X."/>
            <person name="Wang C.C."/>
            <person name="Yang T.C."/>
            <person name="Huo Q.B."/>
            <person name="Li W."/>
            <person name="Chen H.Y."/>
            <person name="Chen S.E."/>
            <person name="Zhou L.G."/>
            <person name="Ni X.B."/>
            <person name="Tian J.H."/>
            <person name="Sheng Y."/>
            <person name="Liu T."/>
            <person name="Pan Y.S."/>
            <person name="Xia L.Y."/>
            <person name="Li J."/>
            <person name="Zhao F."/>
            <person name="Cao W.C."/>
        </authorList>
    </citation>
    <scope>NUCLEOTIDE SEQUENCE [LARGE SCALE GENOMIC DNA]</scope>
    <source>
        <strain evidence="1">Iper-2018</strain>
    </source>
</reference>
<accession>A0AC60QIW0</accession>
<dbReference type="Proteomes" id="UP000805193">
    <property type="component" value="Unassembled WGS sequence"/>
</dbReference>
<feature type="non-terminal residue" evidence="1">
    <location>
        <position position="501"/>
    </location>
</feature>
<dbReference type="EMBL" id="JABSTQ010009074">
    <property type="protein sequence ID" value="KAG0433219.1"/>
    <property type="molecule type" value="Genomic_DNA"/>
</dbReference>
<sequence length="501" mass="55745">MSSAGLIAFTAHYYAYGMHMAWSFITIQLCLPVTVHIIVPVLYRLKITSLFEYLRLRYGRKISLTACVIYFILTQSIGAVAIFSAAMAVATIFQVSFPWCCVVIGFTGTFYTALGGLKGVVWTDCVQAVITIIAPITIIVKIIYDSTSGRFKLRPLSDINLKVYMFDTKIDLTRDENLWSCLIGVAAAHMYRSGLDQMVVQRYMASRTLEDAKSTARAGTAMLTGFYIIQMLMSFSLIYWFRDCDPQLSGAIKQIDQLLPYYVKRYLTMFTGFSGLFLAGAVSASTSTISSIINSQALILYVDGVSQYFDLTDLQATRITKLLAFVVGTIMTLFSAIIPYLGSATRLLLMINTAVTGPFVGLFLSALIFPCVNSKGAGIATLLTTIFQLWHMSEKIRLGIHPPRMPVSVEYCPGNITTIMQASSKAFTQTPTKLDEVFVLSRLSSFWSNSISALVTIILALVISAMTGGPKTYKKHIHLTSEICLRWWRKLKLISKEYKFD</sequence>
<keyword evidence="2" id="KW-1185">Reference proteome</keyword>
<proteinExistence type="predicted"/>
<name>A0AC60QIW0_IXOPE</name>
<evidence type="ECO:0000313" key="2">
    <source>
        <dbReference type="Proteomes" id="UP000805193"/>
    </source>
</evidence>
<gene>
    <name evidence="1" type="ORF">HPB47_020128</name>
</gene>
<organism evidence="1 2">
    <name type="scientific">Ixodes persulcatus</name>
    <name type="common">Taiga tick</name>
    <dbReference type="NCBI Taxonomy" id="34615"/>
    <lineage>
        <taxon>Eukaryota</taxon>
        <taxon>Metazoa</taxon>
        <taxon>Ecdysozoa</taxon>
        <taxon>Arthropoda</taxon>
        <taxon>Chelicerata</taxon>
        <taxon>Arachnida</taxon>
        <taxon>Acari</taxon>
        <taxon>Parasitiformes</taxon>
        <taxon>Ixodida</taxon>
        <taxon>Ixodoidea</taxon>
        <taxon>Ixodidae</taxon>
        <taxon>Ixodinae</taxon>
        <taxon>Ixodes</taxon>
    </lineage>
</organism>
<evidence type="ECO:0000313" key="1">
    <source>
        <dbReference type="EMBL" id="KAG0433219.1"/>
    </source>
</evidence>